<dbReference type="InterPro" id="IPR051203">
    <property type="entry name" value="Polysaccharide_Synthase-Rel"/>
</dbReference>
<gene>
    <name evidence="4" type="ORF">DEO45_02780</name>
</gene>
<keyword evidence="5" id="KW-1185">Reference proteome</keyword>
<feature type="transmembrane region" description="Helical" evidence="2">
    <location>
        <begin position="43"/>
        <end position="62"/>
    </location>
</feature>
<accession>A0A368KFP2</accession>
<dbReference type="Pfam" id="PF13727">
    <property type="entry name" value="CoA_binding_3"/>
    <property type="match status" value="1"/>
</dbReference>
<feature type="transmembrane region" description="Helical" evidence="2">
    <location>
        <begin position="12"/>
        <end position="31"/>
    </location>
</feature>
<dbReference type="RefSeq" id="WP_114340800.1">
    <property type="nucleotide sequence ID" value="NZ_QFWQ01000003.1"/>
</dbReference>
<proteinExistence type="inferred from homology"/>
<dbReference type="InterPro" id="IPR036291">
    <property type="entry name" value="NAD(P)-bd_dom_sf"/>
</dbReference>
<feature type="domain" description="Polysaccharide biosynthesis protein CapD-like" evidence="3">
    <location>
        <begin position="287"/>
        <end position="570"/>
    </location>
</feature>
<dbReference type="CDD" id="cd05237">
    <property type="entry name" value="UDP_invert_4-6DH_SDR_e"/>
    <property type="match status" value="1"/>
</dbReference>
<evidence type="ECO:0000256" key="1">
    <source>
        <dbReference type="ARBA" id="ARBA00007430"/>
    </source>
</evidence>
<evidence type="ECO:0000256" key="2">
    <source>
        <dbReference type="SAM" id="Phobius"/>
    </source>
</evidence>
<dbReference type="InterPro" id="IPR003869">
    <property type="entry name" value="Polysac_CapD-like"/>
</dbReference>
<protein>
    <submittedName>
        <fullName evidence="4">Polysaccharide biosynthesis protein</fullName>
    </submittedName>
</protein>
<dbReference type="AlphaFoldDB" id="A0A368KFP2"/>
<dbReference type="OrthoDB" id="9803111at2"/>
<dbReference type="Proteomes" id="UP000252387">
    <property type="component" value="Unassembled WGS sequence"/>
</dbReference>
<dbReference type="PANTHER" id="PTHR43318">
    <property type="entry name" value="UDP-N-ACETYLGLUCOSAMINE 4,6-DEHYDRATASE"/>
    <property type="match status" value="1"/>
</dbReference>
<keyword evidence="2" id="KW-0812">Transmembrane</keyword>
<dbReference type="Pfam" id="PF02719">
    <property type="entry name" value="Polysacc_synt_2"/>
    <property type="match status" value="1"/>
</dbReference>
<dbReference type="EMBL" id="QFWQ01000003">
    <property type="protein sequence ID" value="RCS30719.1"/>
    <property type="molecule type" value="Genomic_DNA"/>
</dbReference>
<feature type="transmembrane region" description="Helical" evidence="2">
    <location>
        <begin position="112"/>
        <end position="130"/>
    </location>
</feature>
<organism evidence="4 5">
    <name type="scientific">Rhodanobacter denitrificans</name>
    <dbReference type="NCBI Taxonomy" id="666685"/>
    <lineage>
        <taxon>Bacteria</taxon>
        <taxon>Pseudomonadati</taxon>
        <taxon>Pseudomonadota</taxon>
        <taxon>Gammaproteobacteria</taxon>
        <taxon>Lysobacterales</taxon>
        <taxon>Rhodanobacteraceae</taxon>
        <taxon>Rhodanobacter</taxon>
    </lineage>
</organism>
<feature type="transmembrane region" description="Helical" evidence="2">
    <location>
        <begin position="83"/>
        <end position="100"/>
    </location>
</feature>
<dbReference type="Gene3D" id="3.40.50.720">
    <property type="entry name" value="NAD(P)-binding Rossmann-like Domain"/>
    <property type="match status" value="2"/>
</dbReference>
<name>A0A368KFP2_9GAMM</name>
<evidence type="ECO:0000313" key="5">
    <source>
        <dbReference type="Proteomes" id="UP000252387"/>
    </source>
</evidence>
<reference evidence="4 5" key="1">
    <citation type="submission" date="2018-05" db="EMBL/GenBank/DDBJ databases">
        <title>Draft genome sequence of Rhodanobacter denitrificans Yn1 isolated from gold copper mine.</title>
        <authorList>
            <person name="Yang N."/>
            <person name="Mazhar H.S."/>
            <person name="Rensing C."/>
        </authorList>
    </citation>
    <scope>NUCLEOTIDE SEQUENCE [LARGE SCALE GENOMIC DNA]</scope>
    <source>
        <strain evidence="4 5">Yn1</strain>
    </source>
</reference>
<keyword evidence="2" id="KW-1133">Transmembrane helix</keyword>
<sequence>MSLRRFVGFIHPRIAVVLHDLVVTALAWWIAKILRYALKPDELVHFSALEFPIVLLVQGLIFRWTGLYRSVWRFASLPDLWNIARAVVIGALLIGVALFLHNRLDGVPRSVLVLYPILLAVLLGAPRLAYRYWKDSRNDLLHNQSVKRVLIVGADRAGEVLSRDLRRDSRYVVVGFVDDEPSLRGASINGHPVLGRFEQLPEVAREAAVDMLLIALPGATTAEMRRVVALCDTTDLPYRTVPRLEDVVAGRAQFNQIKEVAIEDLLGRDAVELDWTAIRETLSGRHVLVTGGGGSIGSELCRQVARLGAQSLTVVEQSEYNLYRIGQELRADFPEMVFDGILANCGDQTAMEKAFAAARPQVVFHAAAYKHVPMLQGQLRAAFRNNVLGTCTVADAACANGVECFVLISTDKAVNPTSVMGACKRVAEIYCQNLDAHTDTRFMTVRFGNVLDSAGSVVPLFRRQIREGGPVTVTHPEISRYFMTIPEACQLILQTASIGKGGEIYALDMGEPVKIRDLAEQMIRLAGKKPGSEIPIVYTGLRSGEKLFEELFHPLENYSATAHAKIFLAQHREVSWELLRALLSKAAEAVDEFNEEELRRCVSSLLPSFRWSESAQPDNVVSIRRINPESNE</sequence>
<evidence type="ECO:0000259" key="3">
    <source>
        <dbReference type="Pfam" id="PF02719"/>
    </source>
</evidence>
<comment type="similarity">
    <text evidence="1">Belongs to the polysaccharide synthase family.</text>
</comment>
<comment type="caution">
    <text evidence="4">The sequence shown here is derived from an EMBL/GenBank/DDBJ whole genome shotgun (WGS) entry which is preliminary data.</text>
</comment>
<keyword evidence="2" id="KW-0472">Membrane</keyword>
<dbReference type="SUPFAM" id="SSF51735">
    <property type="entry name" value="NAD(P)-binding Rossmann-fold domains"/>
    <property type="match status" value="2"/>
</dbReference>
<dbReference type="PANTHER" id="PTHR43318:SF1">
    <property type="entry name" value="POLYSACCHARIDE BIOSYNTHESIS PROTEIN EPSC-RELATED"/>
    <property type="match status" value="1"/>
</dbReference>
<evidence type="ECO:0000313" key="4">
    <source>
        <dbReference type="EMBL" id="RCS30719.1"/>
    </source>
</evidence>